<accession>A0A0P7ZN48</accession>
<dbReference type="InterPro" id="IPR001296">
    <property type="entry name" value="Glyco_trans_1"/>
</dbReference>
<dbReference type="AlphaFoldDB" id="A0A0P7ZN48"/>
<reference evidence="4 5" key="1">
    <citation type="submission" date="2015-09" db="EMBL/GenBank/DDBJ databases">
        <title>Identification and resolution of microdiversity through metagenomic sequencing of parallel consortia.</title>
        <authorList>
            <person name="Nelson W.C."/>
            <person name="Romine M.F."/>
            <person name="Lindemann S.R."/>
        </authorList>
    </citation>
    <scope>NUCLEOTIDE SEQUENCE [LARGE SCALE GENOMIC DNA]</scope>
    <source>
        <strain evidence="4">Ana</strain>
    </source>
</reference>
<feature type="domain" description="Glycosyltransferase subfamily 4-like N-terminal" evidence="3">
    <location>
        <begin position="26"/>
        <end position="193"/>
    </location>
</feature>
<name>A0A0P7ZN48_9CYAN</name>
<dbReference type="PANTHER" id="PTHR45947">
    <property type="entry name" value="SULFOQUINOVOSYL TRANSFERASE SQD2"/>
    <property type="match status" value="1"/>
</dbReference>
<protein>
    <submittedName>
        <fullName evidence="4">Glycosyltransferase</fullName>
    </submittedName>
</protein>
<dbReference type="SUPFAM" id="SSF53756">
    <property type="entry name" value="UDP-Glycosyltransferase/glycogen phosphorylase"/>
    <property type="match status" value="1"/>
</dbReference>
<gene>
    <name evidence="4" type="ORF">HLUCCA11_15410</name>
</gene>
<feature type="compositionally biased region" description="Low complexity" evidence="1">
    <location>
        <begin position="416"/>
        <end position="436"/>
    </location>
</feature>
<dbReference type="CDD" id="cd03801">
    <property type="entry name" value="GT4_PimA-like"/>
    <property type="match status" value="1"/>
</dbReference>
<dbReference type="PANTHER" id="PTHR45947:SF3">
    <property type="entry name" value="SULFOQUINOVOSYL TRANSFERASE SQD2"/>
    <property type="match status" value="1"/>
</dbReference>
<organism evidence="4 5">
    <name type="scientific">Phormidesmis priestleyi Ana</name>
    <dbReference type="NCBI Taxonomy" id="1666911"/>
    <lineage>
        <taxon>Bacteria</taxon>
        <taxon>Bacillati</taxon>
        <taxon>Cyanobacteriota</taxon>
        <taxon>Cyanophyceae</taxon>
        <taxon>Leptolyngbyales</taxon>
        <taxon>Leptolyngbyaceae</taxon>
        <taxon>Phormidesmis</taxon>
    </lineage>
</organism>
<dbReference type="Pfam" id="PF13439">
    <property type="entry name" value="Glyco_transf_4"/>
    <property type="match status" value="1"/>
</dbReference>
<evidence type="ECO:0000259" key="2">
    <source>
        <dbReference type="Pfam" id="PF00534"/>
    </source>
</evidence>
<dbReference type="EMBL" id="LJZR01000021">
    <property type="protein sequence ID" value="KPQ34305.1"/>
    <property type="molecule type" value="Genomic_DNA"/>
</dbReference>
<dbReference type="Proteomes" id="UP000050465">
    <property type="component" value="Unassembled WGS sequence"/>
</dbReference>
<dbReference type="InterPro" id="IPR028098">
    <property type="entry name" value="Glyco_trans_4-like_N"/>
</dbReference>
<proteinExistence type="predicted"/>
<dbReference type="Pfam" id="PF00534">
    <property type="entry name" value="Glycos_transf_1"/>
    <property type="match status" value="1"/>
</dbReference>
<sequence>MKVAIVSQPWDTLEAPVTAGSIPIWTYETAKRLAKDCEVVIYARRNSEQLKQAYDEGVEYRRVSTWGNRIGTGMARTLSRLYRRFRYLNSRLYYLPYPVRVALDLKRQGCDIVHIQNFSQFVPIIKALNPHIKIVLHMHCDWLSQFDYQVIADRMAQIDLMVGCSDYTTRRVQERFPQFAQCCCRVYNGVDTQQFSPAPLKEHLTESENDELKLLYVGRISPEKGLHTLLRAFDRIADEFPAATLTLIGPDSAVAPEFIAELSSDPVVQKLTDLNPLNYPKNLREQVPQRLKDRVTFIGAVSHLELQTYLQEAAVLLNPSLSEAFGMSLVEAAASGIPVIATQVGGMTDVVVPGETGLLVPADDPQALAEAMGQLLSDKDQRQRMGLAGRVRAVEKFSWEAIATDLVGHYRALLSQEPQQPQQPQEPQEPQEPQQQVVIEYVTAPQPTDPETAKSTETIQ</sequence>
<evidence type="ECO:0000259" key="3">
    <source>
        <dbReference type="Pfam" id="PF13439"/>
    </source>
</evidence>
<dbReference type="InterPro" id="IPR050194">
    <property type="entry name" value="Glycosyltransferase_grp1"/>
</dbReference>
<dbReference type="STRING" id="1666911.HLUCCA11_15410"/>
<comment type="caution">
    <text evidence="4">The sequence shown here is derived from an EMBL/GenBank/DDBJ whole genome shotgun (WGS) entry which is preliminary data.</text>
</comment>
<evidence type="ECO:0000313" key="4">
    <source>
        <dbReference type="EMBL" id="KPQ34305.1"/>
    </source>
</evidence>
<feature type="domain" description="Glycosyl transferase family 1" evidence="2">
    <location>
        <begin position="207"/>
        <end position="390"/>
    </location>
</feature>
<evidence type="ECO:0000313" key="5">
    <source>
        <dbReference type="Proteomes" id="UP000050465"/>
    </source>
</evidence>
<dbReference type="Gene3D" id="3.40.50.2000">
    <property type="entry name" value="Glycogen Phosphorylase B"/>
    <property type="match status" value="2"/>
</dbReference>
<dbReference type="PATRIC" id="fig|1666911.3.peg.369"/>
<keyword evidence="4" id="KW-0808">Transferase</keyword>
<dbReference type="GO" id="GO:0016757">
    <property type="term" value="F:glycosyltransferase activity"/>
    <property type="evidence" value="ECO:0007669"/>
    <property type="project" value="InterPro"/>
</dbReference>
<evidence type="ECO:0000256" key="1">
    <source>
        <dbReference type="SAM" id="MobiDB-lite"/>
    </source>
</evidence>
<feature type="region of interest" description="Disordered" evidence="1">
    <location>
        <begin position="415"/>
        <end position="460"/>
    </location>
</feature>